<dbReference type="Proteomes" id="UP000323221">
    <property type="component" value="Unassembled WGS sequence"/>
</dbReference>
<dbReference type="PANTHER" id="PTHR33376">
    <property type="match status" value="1"/>
</dbReference>
<evidence type="ECO:0000256" key="1">
    <source>
        <dbReference type="ARBA" id="ARBA00009023"/>
    </source>
</evidence>
<keyword evidence="5" id="KW-1185">Reference proteome</keyword>
<keyword evidence="2" id="KW-0813">Transport</keyword>
<dbReference type="OrthoDB" id="9815946at2"/>
<dbReference type="GO" id="GO:0030288">
    <property type="term" value="C:outer membrane-bounded periplasmic space"/>
    <property type="evidence" value="ECO:0007669"/>
    <property type="project" value="InterPro"/>
</dbReference>
<reference evidence="4 5" key="1">
    <citation type="submission" date="2019-08" db="EMBL/GenBank/DDBJ databases">
        <title>Agrococcus lahaulensis sp. nov., isolated from a cold desert of the Indian Himalayas.</title>
        <authorList>
            <person name="Qu J.H."/>
        </authorList>
    </citation>
    <scope>NUCLEOTIDE SEQUENCE [LARGE SCALE GENOMIC DNA]</scope>
    <source>
        <strain evidence="4 5">NS18</strain>
    </source>
</reference>
<evidence type="ECO:0000313" key="5">
    <source>
        <dbReference type="Proteomes" id="UP000323221"/>
    </source>
</evidence>
<dbReference type="InterPro" id="IPR018389">
    <property type="entry name" value="DctP_fam"/>
</dbReference>
<dbReference type="Pfam" id="PF03480">
    <property type="entry name" value="DctP"/>
    <property type="match status" value="1"/>
</dbReference>
<organism evidence="4 5">
    <name type="scientific">Agrococcus sediminis</name>
    <dbReference type="NCBI Taxonomy" id="2599924"/>
    <lineage>
        <taxon>Bacteria</taxon>
        <taxon>Bacillati</taxon>
        <taxon>Actinomycetota</taxon>
        <taxon>Actinomycetes</taxon>
        <taxon>Micrococcales</taxon>
        <taxon>Microbacteriaceae</taxon>
        <taxon>Agrococcus</taxon>
    </lineage>
</organism>
<dbReference type="PANTHER" id="PTHR33376:SF7">
    <property type="entry name" value="C4-DICARBOXYLATE-BINDING PROTEIN DCTB"/>
    <property type="match status" value="1"/>
</dbReference>
<comment type="similarity">
    <text evidence="1">Belongs to the bacterial solute-binding protein 7 family.</text>
</comment>
<dbReference type="InterPro" id="IPR038404">
    <property type="entry name" value="TRAP_DctP_sf"/>
</dbReference>
<gene>
    <name evidence="4" type="ORF">FQ330_00725</name>
</gene>
<sequence>MAVPRRRPDLHAPHHLHPADLALAAVRAARRVIAPTRTTKEGSTMRTTKLLAGVGIVALALAGCSTGGSAPTESGDAGTGDSAETYTLVLGHAGSTTDPRQWAAEQFAERIEEATDGRVTVEVHSDSTLGTWEEMIDGLQIDSVDIVIESMLSVEAYTDLASVETAPFLYEDEEQFFEVWGGDLGDEIQTAVTDASGYALLGNMYRGPRELTTKEPVTELADVQGLTIRTPSAQTMLDTWNALGARAEALAFNEVYSALESGVLDGQENPLDAILFNSIHEVAPHIAETHHMFANYHFIMWDEALQGYPEDIREAIIEVADEVGEEYTDNTVTNMADYREQLEEAGAEFHEVTDREAWVEATQPVVEGLPDQVQTWVSQIREM</sequence>
<evidence type="ECO:0000313" key="4">
    <source>
        <dbReference type="EMBL" id="KAA6435992.1"/>
    </source>
</evidence>
<dbReference type="GO" id="GO:0055085">
    <property type="term" value="P:transmembrane transport"/>
    <property type="evidence" value="ECO:0007669"/>
    <property type="project" value="InterPro"/>
</dbReference>
<comment type="caution">
    <text evidence="4">The sequence shown here is derived from an EMBL/GenBank/DDBJ whole genome shotgun (WGS) entry which is preliminary data.</text>
</comment>
<dbReference type="NCBIfam" id="TIGR00787">
    <property type="entry name" value="dctP"/>
    <property type="match status" value="1"/>
</dbReference>
<dbReference type="EMBL" id="VOIR01000011">
    <property type="protein sequence ID" value="KAA6435992.1"/>
    <property type="molecule type" value="Genomic_DNA"/>
</dbReference>
<dbReference type="NCBIfam" id="NF037995">
    <property type="entry name" value="TRAP_S1"/>
    <property type="match status" value="1"/>
</dbReference>
<name>A0A5M8QP96_9MICO</name>
<proteinExistence type="inferred from homology"/>
<dbReference type="Gene3D" id="3.40.190.170">
    <property type="entry name" value="Bacterial extracellular solute-binding protein, family 7"/>
    <property type="match status" value="1"/>
</dbReference>
<protein>
    <submittedName>
        <fullName evidence="4">TRAP transporter substrate-binding protein</fullName>
    </submittedName>
</protein>
<dbReference type="AlphaFoldDB" id="A0A5M8QP96"/>
<evidence type="ECO:0000256" key="3">
    <source>
        <dbReference type="ARBA" id="ARBA00022729"/>
    </source>
</evidence>
<dbReference type="CDD" id="cd13603">
    <property type="entry name" value="PBP2_TRAP_Siap_TeaA_like"/>
    <property type="match status" value="1"/>
</dbReference>
<dbReference type="InterPro" id="IPR004682">
    <property type="entry name" value="TRAP_DctP"/>
</dbReference>
<keyword evidence="3" id="KW-0732">Signal</keyword>
<accession>A0A5M8QP96</accession>
<evidence type="ECO:0000256" key="2">
    <source>
        <dbReference type="ARBA" id="ARBA00022448"/>
    </source>
</evidence>